<proteinExistence type="predicted"/>
<evidence type="ECO:0000256" key="4">
    <source>
        <dbReference type="ARBA" id="ARBA00023284"/>
    </source>
</evidence>
<evidence type="ECO:0000256" key="2">
    <source>
        <dbReference type="ARBA" id="ARBA00022862"/>
    </source>
</evidence>
<dbReference type="InterPro" id="IPR037944">
    <property type="entry name" value="PRX5-like"/>
</dbReference>
<accession>A0A381VLG0</accession>
<reference evidence="6" key="1">
    <citation type="submission" date="2018-05" db="EMBL/GenBank/DDBJ databases">
        <authorList>
            <person name="Lanie J.A."/>
            <person name="Ng W.-L."/>
            <person name="Kazmierczak K.M."/>
            <person name="Andrzejewski T.M."/>
            <person name="Davidsen T.M."/>
            <person name="Wayne K.J."/>
            <person name="Tettelin H."/>
            <person name="Glass J.I."/>
            <person name="Rusch D."/>
            <person name="Podicherti R."/>
            <person name="Tsui H.-C.T."/>
            <person name="Winkler M.E."/>
        </authorList>
    </citation>
    <scope>NUCLEOTIDE SEQUENCE</scope>
</reference>
<dbReference type="CDD" id="cd03013">
    <property type="entry name" value="PRX5_like"/>
    <property type="match status" value="1"/>
</dbReference>
<dbReference type="InterPro" id="IPR013766">
    <property type="entry name" value="Thioredoxin_domain"/>
</dbReference>
<feature type="domain" description="Thioredoxin" evidence="5">
    <location>
        <begin position="3"/>
        <end position="162"/>
    </location>
</feature>
<keyword evidence="1" id="KW-0575">Peroxidase</keyword>
<evidence type="ECO:0000313" key="6">
    <source>
        <dbReference type="EMBL" id="SVA41140.1"/>
    </source>
</evidence>
<dbReference type="InterPro" id="IPR036249">
    <property type="entry name" value="Thioredoxin-like_sf"/>
</dbReference>
<dbReference type="PANTHER" id="PTHR10430:SF16">
    <property type="entry name" value="PEROXIREDOXIN-5, MITOCHONDRIAL"/>
    <property type="match status" value="1"/>
</dbReference>
<dbReference type="AlphaFoldDB" id="A0A381VLG0"/>
<dbReference type="GO" id="GO:0042744">
    <property type="term" value="P:hydrogen peroxide catabolic process"/>
    <property type="evidence" value="ECO:0007669"/>
    <property type="project" value="TreeGrafter"/>
</dbReference>
<dbReference type="GO" id="GO:0005737">
    <property type="term" value="C:cytoplasm"/>
    <property type="evidence" value="ECO:0007669"/>
    <property type="project" value="TreeGrafter"/>
</dbReference>
<organism evidence="6">
    <name type="scientific">marine metagenome</name>
    <dbReference type="NCBI Taxonomy" id="408172"/>
    <lineage>
        <taxon>unclassified sequences</taxon>
        <taxon>metagenomes</taxon>
        <taxon>ecological metagenomes</taxon>
    </lineage>
</organism>
<dbReference type="Gene3D" id="3.40.30.10">
    <property type="entry name" value="Glutaredoxin"/>
    <property type="match status" value="1"/>
</dbReference>
<keyword evidence="2" id="KW-0049">Antioxidant</keyword>
<dbReference type="GO" id="GO:0034599">
    <property type="term" value="P:cellular response to oxidative stress"/>
    <property type="evidence" value="ECO:0007669"/>
    <property type="project" value="InterPro"/>
</dbReference>
<dbReference type="FunFam" id="3.40.30.10:FF:000020">
    <property type="entry name" value="Peroxiredoxin"/>
    <property type="match status" value="1"/>
</dbReference>
<dbReference type="GO" id="GO:0008379">
    <property type="term" value="F:thioredoxin peroxidase activity"/>
    <property type="evidence" value="ECO:0007669"/>
    <property type="project" value="InterPro"/>
</dbReference>
<gene>
    <name evidence="6" type="ORF">METZ01_LOCUS93994</name>
</gene>
<keyword evidence="3" id="KW-0560">Oxidoreductase</keyword>
<dbReference type="Pfam" id="PF08534">
    <property type="entry name" value="Redoxin"/>
    <property type="match status" value="1"/>
</dbReference>
<evidence type="ECO:0000259" key="5">
    <source>
        <dbReference type="PROSITE" id="PS51352"/>
    </source>
</evidence>
<protein>
    <recommendedName>
        <fullName evidence="5">Thioredoxin domain-containing protein</fullName>
    </recommendedName>
</protein>
<dbReference type="PANTHER" id="PTHR10430">
    <property type="entry name" value="PEROXIREDOXIN"/>
    <property type="match status" value="1"/>
</dbReference>
<dbReference type="InterPro" id="IPR013740">
    <property type="entry name" value="Redoxin"/>
</dbReference>
<keyword evidence="4" id="KW-0676">Redox-active center</keyword>
<evidence type="ECO:0000256" key="1">
    <source>
        <dbReference type="ARBA" id="ARBA00022559"/>
    </source>
</evidence>
<dbReference type="PROSITE" id="PS51352">
    <property type="entry name" value="THIOREDOXIN_2"/>
    <property type="match status" value="1"/>
</dbReference>
<dbReference type="SUPFAM" id="SSF52833">
    <property type="entry name" value="Thioredoxin-like"/>
    <property type="match status" value="1"/>
</dbReference>
<dbReference type="EMBL" id="UINC01009169">
    <property type="protein sequence ID" value="SVA41140.1"/>
    <property type="molecule type" value="Genomic_DNA"/>
</dbReference>
<sequence length="162" mass="17845">MTVDVGDIITKEPLTVMDKEKGPVLISLFDMSKDKRIVLVALPGAFTPTCHRNHLPGYVKDYESFKGQGIDEVYCVSVNDIYVMEAWSDSQNSKGKVVMLADGGAKFTKSIGMDVDLELFGMGTRSKRYSMLIENTVIKVINIEIKPGSAEISGSKKMLEDS</sequence>
<name>A0A381VLG0_9ZZZZ</name>
<dbReference type="GO" id="GO:0045454">
    <property type="term" value="P:cell redox homeostasis"/>
    <property type="evidence" value="ECO:0007669"/>
    <property type="project" value="TreeGrafter"/>
</dbReference>
<evidence type="ECO:0000256" key="3">
    <source>
        <dbReference type="ARBA" id="ARBA00023002"/>
    </source>
</evidence>